<keyword evidence="6 8" id="KW-0670">Pyruvate</keyword>
<organism evidence="13 14">
    <name type="scientific">Rothia dentocariosa (strain ATCC 17931 / CDC X599 / XDIA)</name>
    <dbReference type="NCBI Taxonomy" id="762948"/>
    <lineage>
        <taxon>Bacteria</taxon>
        <taxon>Bacillati</taxon>
        <taxon>Actinomycetota</taxon>
        <taxon>Actinomycetes</taxon>
        <taxon>Micrococcales</taxon>
        <taxon>Micrococcaceae</taxon>
        <taxon>Rothia</taxon>
    </lineage>
</organism>
<dbReference type="SUPFAM" id="SSF52518">
    <property type="entry name" value="Thiamin diphosphate-binding fold (THDP-binding)"/>
    <property type="match status" value="2"/>
</dbReference>
<feature type="binding site" evidence="9">
    <location>
        <position position="300"/>
    </location>
    <ligand>
        <name>Mg(2+)</name>
        <dbReference type="ChEBI" id="CHEBI:18420"/>
    </ligand>
</feature>
<evidence type="ECO:0000256" key="5">
    <source>
        <dbReference type="ARBA" id="ARBA00023052"/>
    </source>
</evidence>
<dbReference type="Pfam" id="PF17831">
    <property type="entry name" value="PDH_E1_M"/>
    <property type="match status" value="1"/>
</dbReference>
<keyword evidence="5 8" id="KW-0786">Thiamine pyrophosphate</keyword>
<dbReference type="InterPro" id="IPR035807">
    <property type="entry name" value="PDC_E1_N"/>
</dbReference>
<dbReference type="InterPro" id="IPR005474">
    <property type="entry name" value="Transketolase_N"/>
</dbReference>
<dbReference type="EMBL" id="CP002280">
    <property type="protein sequence ID" value="ADP41616.1"/>
    <property type="molecule type" value="Genomic_DNA"/>
</dbReference>
<evidence type="ECO:0000256" key="8">
    <source>
        <dbReference type="PIRNR" id="PIRNR000156"/>
    </source>
</evidence>
<dbReference type="PANTHER" id="PTHR43825:SF3">
    <property type="entry name" value="PYRUVATE DEHYDROGENASE E1 COMPONENT"/>
    <property type="match status" value="1"/>
</dbReference>
<comment type="function">
    <text evidence="8">Component of the pyruvate dehydrogenase (PDH) complex, that catalyzes the overall conversion of pyruvate to acetyl-CoA and CO(2).</text>
</comment>
<name>E3H3P7_ROTDC</name>
<evidence type="ECO:0000256" key="2">
    <source>
        <dbReference type="ARBA" id="ARBA00012281"/>
    </source>
</evidence>
<dbReference type="Proteomes" id="UP000000387">
    <property type="component" value="Chromosome"/>
</dbReference>
<gene>
    <name evidence="13" type="primary">aceE</name>
    <name evidence="13" type="ordered locus">HMPREF0733_12159</name>
</gene>
<comment type="cofactor">
    <cofactor evidence="9">
        <name>Mg(2+)</name>
        <dbReference type="ChEBI" id="CHEBI:18420"/>
    </cofactor>
</comment>
<sequence>MLTEGCLAPAPQAPSQLDKKRGWISLANVPNEHSLSTLLDGLKDVDVEETQEWTESLEDLIKTHGTERAEYILRSLIQEAGKKGVEVPVLTKTDYINTIAVDQQPEYPGDADLEEQYRNWIRWNAAIMVQRAQKQGIGVGGHISTYAGIADLYEVGFNNFFRGRNHPGGGDQVFFQGHASPGNYARAFVEGRLNEEDMDGFRQEKTKGEHGIPSYPHPRCMPEFWQFPTVSMGLGPLNAIHQASFNRYLQNRGIKDTSQQHVWAFLGDGEMDEPESRGALQLAANEKLDNLTFVVNCNLQRLDGPVRGNGKIIQELEGFFRGAGWHVIKVVWGSEMDELLAKDKSGKLIQLLNETLDGDYQNFRGEDGGYIREHFYGKYPETKELVADLTDDEIWAIRRGGHDYKKIYAAYKEALETKGRPTVILAQSIKGYALGPYFESRNSTHQIKKFTMEALKGFRDHLNIPISDEELEKDLYNPPYYRPGQDNPAIQYMLKRREELGGFLPGRPNTQPEIQLPDDKVYAGTKKGSGKQLAASTMAFVRLMKDLMRVKGFGHRIVPITPDEARTFGMDAFFPSAKLYNPNGQNYVPVDHELMLSYTESPLGQILHVGINEAGATAAFIATGTSFDTHGEPMIPIYIFYSMFGFQRTGDAFWAAADQLARGFIIGATAGRTTLSGEGLQHMDGHSPILASTNPAVKHYDPAYGYEIGHIVKRGLEQMYGNLDEDHDVMYYLTVYNEPIHQPAEPENLDVDGLLKGIYKLKDSELTSGPKTQLLASGVAVPWALEAQKLLAEDWGVSADVWSVTSWNELRREGLAAEEETLLNPDKPARVPYVTQKLAGAEGPIVATSDYTSDMPDQIRQFLPNDFATLGADGFGFADTRPGARRFFHIDAQSMVVRALQLLAKDGKVPADAAAKAFAKYDLNNVNAIQATHIDD</sequence>
<reference evidence="14" key="1">
    <citation type="submission" date="2010-10" db="EMBL/GenBank/DDBJ databases">
        <title>The complete genome of Rothia dentocariosa ATCC 17931.</title>
        <authorList>
            <person name="Muzny D."/>
            <person name="Qin X."/>
            <person name="Buhay C."/>
            <person name="Dugan-Rocha S."/>
            <person name="Ding Y."/>
            <person name="Chen G."/>
            <person name="Hawes A."/>
            <person name="Holder M."/>
            <person name="Jhangiani S."/>
            <person name="Johnson A."/>
            <person name="Khan Z."/>
            <person name="Li Z."/>
            <person name="Liu W."/>
            <person name="Liu X."/>
            <person name="Perez L."/>
            <person name="Shen H."/>
            <person name="Wang Q."/>
            <person name="Watt J."/>
            <person name="Xi L."/>
            <person name="Xin Y."/>
            <person name="Zhou J."/>
            <person name="Deng J."/>
            <person name="Jiang H."/>
            <person name="Liu Y."/>
            <person name="Qu J."/>
            <person name="Song X.-Z."/>
            <person name="Zhang L."/>
            <person name="Villasana D."/>
            <person name="Johnson A."/>
            <person name="Liu J."/>
            <person name="Liyanage D."/>
            <person name="Lorensuhewa L."/>
            <person name="Robinson T."/>
            <person name="Song A."/>
            <person name="Song B.-B."/>
            <person name="Dinh H."/>
            <person name="Thornton R."/>
            <person name="Coyle M."/>
            <person name="Francisco L."/>
            <person name="Jackson L."/>
            <person name="Javaid M."/>
            <person name="Korchina V."/>
            <person name="Kovar C."/>
            <person name="Mata R."/>
            <person name="Mathew T."/>
            <person name="Ngo R."/>
            <person name="Nguyen L."/>
            <person name="Nguyen N."/>
            <person name="Okwuonu G."/>
            <person name="Ongeri F."/>
            <person name="Pham C."/>
            <person name="Simmons D."/>
            <person name="Wilczek-Boney K."/>
            <person name="Hale W."/>
            <person name="Jakkamsetti A."/>
            <person name="Pham P."/>
            <person name="Ruth R."/>
            <person name="San Lucas F."/>
            <person name="Warren J."/>
            <person name="Zhang J."/>
            <person name="Zhao Z."/>
            <person name="Zhou C."/>
            <person name="Zhu D."/>
            <person name="Lee S."/>
            <person name="Bess C."/>
            <person name="Blankenburg K."/>
            <person name="Forbes L."/>
            <person name="Fu Q."/>
            <person name="Gubbala S."/>
            <person name="Hirani K."/>
            <person name="Jayaseelan J.C."/>
            <person name="Lara F."/>
            <person name="Munidasa M."/>
            <person name="Palculict T."/>
            <person name="Patil S."/>
            <person name="Pu L.-L."/>
            <person name="Saada N."/>
            <person name="Tang L."/>
            <person name="Weissenberger G."/>
            <person name="Zhu Y."/>
            <person name="Hemphill L."/>
            <person name="Shang Y."/>
            <person name="Youmans B."/>
            <person name="Ayvaz T."/>
            <person name="Ross M."/>
            <person name="Santibanez J."/>
            <person name="Aqrawi P."/>
            <person name="Gross S."/>
            <person name="Joshi V."/>
            <person name="Fowler G."/>
            <person name="Nazareth L."/>
            <person name="Reid J."/>
            <person name="Worley K."/>
            <person name="Petrosino J."/>
            <person name="Highlander S."/>
            <person name="Gibbs R."/>
        </authorList>
    </citation>
    <scope>NUCLEOTIDE SEQUENCE [LARGE SCALE GENOMIC DNA]</scope>
    <source>
        <strain evidence="14">ATCC 17931 / CDC X599 / XDIA</strain>
    </source>
</reference>
<dbReference type="InterPro" id="IPR004660">
    <property type="entry name" value="PDH_E1"/>
</dbReference>
<dbReference type="GO" id="GO:0000287">
    <property type="term" value="F:magnesium ion binding"/>
    <property type="evidence" value="ECO:0007669"/>
    <property type="project" value="UniProtKB-ARBA"/>
</dbReference>
<accession>E3H3P7</accession>
<evidence type="ECO:0000256" key="6">
    <source>
        <dbReference type="ARBA" id="ARBA00023317"/>
    </source>
</evidence>
<evidence type="ECO:0000259" key="12">
    <source>
        <dbReference type="Pfam" id="PF22613"/>
    </source>
</evidence>
<dbReference type="InterPro" id="IPR055152">
    <property type="entry name" value="Transketolase-like_C_2"/>
</dbReference>
<keyword evidence="9" id="KW-0460">Magnesium</keyword>
<dbReference type="KEGG" id="rdn:HMPREF0733_12159"/>
<evidence type="ECO:0000256" key="7">
    <source>
        <dbReference type="ARBA" id="ARBA00051231"/>
    </source>
</evidence>
<feature type="binding site" evidence="9">
    <location>
        <position position="298"/>
    </location>
    <ligand>
        <name>Mg(2+)</name>
        <dbReference type="ChEBI" id="CHEBI:18420"/>
    </ligand>
</feature>
<dbReference type="FunFam" id="3.40.50.970:FF:000011">
    <property type="entry name" value="Pyruvate dehydrogenase E1 component"/>
    <property type="match status" value="1"/>
</dbReference>
<dbReference type="CDD" id="cd02017">
    <property type="entry name" value="TPP_E1_EcPDC_like"/>
    <property type="match status" value="1"/>
</dbReference>
<dbReference type="PIRSF" id="PIRSF000156">
    <property type="entry name" value="Pyruvate_dh_E1"/>
    <property type="match status" value="1"/>
</dbReference>
<dbReference type="SUPFAM" id="SSF52922">
    <property type="entry name" value="TK C-terminal domain-like"/>
    <property type="match status" value="1"/>
</dbReference>
<dbReference type="NCBIfam" id="TIGR00759">
    <property type="entry name" value="aceE"/>
    <property type="match status" value="1"/>
</dbReference>
<protein>
    <recommendedName>
        <fullName evidence="3 8">Pyruvate dehydrogenase E1 component</fullName>
        <ecNumber evidence="2 8">1.2.4.1</ecNumber>
    </recommendedName>
</protein>
<dbReference type="HOGENOM" id="CLU_009154_2_0_11"/>
<dbReference type="InterPro" id="IPR009014">
    <property type="entry name" value="Transketo_C/PFOR_II"/>
</dbReference>
<dbReference type="Pfam" id="PF22613">
    <property type="entry name" value="Transketolase_C_1"/>
    <property type="match status" value="1"/>
</dbReference>
<dbReference type="Gene3D" id="3.40.50.920">
    <property type="match status" value="1"/>
</dbReference>
<evidence type="ECO:0000313" key="13">
    <source>
        <dbReference type="EMBL" id="ADP41616.1"/>
    </source>
</evidence>
<dbReference type="Pfam" id="PF00456">
    <property type="entry name" value="Transketolase_N"/>
    <property type="match status" value="1"/>
</dbReference>
<feature type="domain" description="Transketolase-like C-terminal" evidence="12">
    <location>
        <begin position="757"/>
        <end position="891"/>
    </location>
</feature>
<evidence type="ECO:0000256" key="1">
    <source>
        <dbReference type="ARBA" id="ARBA00001964"/>
    </source>
</evidence>
<keyword evidence="9" id="KW-0479">Metal-binding</keyword>
<proteinExistence type="predicted"/>
<dbReference type="InterPro" id="IPR029061">
    <property type="entry name" value="THDP-binding"/>
</dbReference>
<dbReference type="InterPro" id="IPR051157">
    <property type="entry name" value="PDH/Transketolase"/>
</dbReference>
<evidence type="ECO:0000259" key="10">
    <source>
        <dbReference type="Pfam" id="PF00456"/>
    </source>
</evidence>
<dbReference type="Gene3D" id="3.40.50.970">
    <property type="match status" value="2"/>
</dbReference>
<evidence type="ECO:0000256" key="4">
    <source>
        <dbReference type="ARBA" id="ARBA00023002"/>
    </source>
</evidence>
<dbReference type="GO" id="GO:0004739">
    <property type="term" value="F:pyruvate dehydrogenase (acetyl-transferring) activity"/>
    <property type="evidence" value="ECO:0007669"/>
    <property type="project" value="UniProtKB-EC"/>
</dbReference>
<keyword evidence="4 8" id="KW-0560">Oxidoreductase</keyword>
<evidence type="ECO:0000259" key="11">
    <source>
        <dbReference type="Pfam" id="PF17831"/>
    </source>
</evidence>
<dbReference type="eggNOG" id="COG2609">
    <property type="taxonomic scope" value="Bacteria"/>
</dbReference>
<evidence type="ECO:0000256" key="3">
    <source>
        <dbReference type="ARBA" id="ARBA00017172"/>
    </source>
</evidence>
<evidence type="ECO:0000256" key="9">
    <source>
        <dbReference type="PIRSR" id="PIRSR000156-1"/>
    </source>
</evidence>
<feature type="binding site" evidence="9">
    <location>
        <position position="268"/>
    </location>
    <ligand>
        <name>Mg(2+)</name>
        <dbReference type="ChEBI" id="CHEBI:18420"/>
    </ligand>
</feature>
<feature type="domain" description="Pyruvate dehydrogenase E1 component middle" evidence="11">
    <location>
        <begin position="515"/>
        <end position="742"/>
    </location>
</feature>
<comment type="cofactor">
    <cofactor evidence="1 8">
        <name>thiamine diphosphate</name>
        <dbReference type="ChEBI" id="CHEBI:58937"/>
    </cofactor>
</comment>
<dbReference type="InterPro" id="IPR041621">
    <property type="entry name" value="PDH_E1_M"/>
</dbReference>
<evidence type="ECO:0000313" key="14">
    <source>
        <dbReference type="Proteomes" id="UP000000387"/>
    </source>
</evidence>
<comment type="catalytic activity">
    <reaction evidence="7 8">
        <text>N(6)-[(R)-lipoyl]-L-lysyl-[protein] + pyruvate + H(+) = N(6)-[(R)-S(8)-acetyldihydrolipoyl]-L-lysyl-[protein] + CO2</text>
        <dbReference type="Rhea" id="RHEA:19189"/>
        <dbReference type="Rhea" id="RHEA-COMP:10474"/>
        <dbReference type="Rhea" id="RHEA-COMP:10478"/>
        <dbReference type="ChEBI" id="CHEBI:15361"/>
        <dbReference type="ChEBI" id="CHEBI:15378"/>
        <dbReference type="ChEBI" id="CHEBI:16526"/>
        <dbReference type="ChEBI" id="CHEBI:83099"/>
        <dbReference type="ChEBI" id="CHEBI:83111"/>
        <dbReference type="EC" id="1.2.4.1"/>
    </reaction>
</comment>
<dbReference type="PANTHER" id="PTHR43825">
    <property type="entry name" value="PYRUVATE DEHYDROGENASE E1 COMPONENT"/>
    <property type="match status" value="1"/>
</dbReference>
<feature type="domain" description="Transketolase N-terminal" evidence="10">
    <location>
        <begin position="140"/>
        <end position="339"/>
    </location>
</feature>
<dbReference type="AlphaFoldDB" id="E3H3P7"/>
<dbReference type="EC" id="1.2.4.1" evidence="2 8"/>